<evidence type="ECO:0000313" key="9">
    <source>
        <dbReference type="Proteomes" id="UP000284702"/>
    </source>
</evidence>
<sequence>MPLLRVKVVSASKLLALDSNTFGGGPSSDPFLDVRLTCGTETAKTKEVKRSLNPQWHEEFRFGEAVLLDVSTASLHFRVKDHNVLGPAEDLGEVTVALEPLLPSVGTTALPQLSHAPSSTSGESTSADSPEAAAVEGDGSAAPDASPPAPWTFNVLAVSVLEGKGLKALDGDGADSTSDPFVTLTLGDDISAKPLKTKVIKKSLAPKWRQKFYFAINPATKYANTVVKLRCEDQDVFGTDFMGLVAIDVREWIQKFGGIKTDLWLSLGPNTNNPTRASKISREIFFYFFPTTALDLSEEEPSELGWGQLHVAIEPCTLDCSLDRLAQGETDSEVYAAGDGGESGANGTLEETPENAKESDEDIQKRELEQKKMMDELQQVEFKHGDYQVQVRVIEVRDLVPQDANGSADPVVFVECLGETQHTAVKPNQLSCVFDHLMFFNFKDLDKDTVEGASIQVTVQDADGPFSHDKIGTFRIDVPYVYYQKNHEMYRQWVALVKSAGDSEQGVQGYLLYDII</sequence>
<dbReference type="Pfam" id="PF00168">
    <property type="entry name" value="C2"/>
    <property type="match status" value="3"/>
</dbReference>
<dbReference type="GO" id="GO:0007009">
    <property type="term" value="P:plasma membrane organization"/>
    <property type="evidence" value="ECO:0007669"/>
    <property type="project" value="TreeGrafter"/>
</dbReference>
<evidence type="ECO:0000256" key="6">
    <source>
        <dbReference type="SAM" id="MobiDB-lite"/>
    </source>
</evidence>
<feature type="domain" description="C2" evidence="7">
    <location>
        <begin position="364"/>
        <end position="494"/>
    </location>
</feature>
<dbReference type="EMBL" id="MZMZ02003947">
    <property type="protein sequence ID" value="RQM20310.1"/>
    <property type="molecule type" value="Genomic_DNA"/>
</dbReference>
<organism evidence="8 9">
    <name type="scientific">Aphanomyces astaci</name>
    <name type="common">Crayfish plague agent</name>
    <dbReference type="NCBI Taxonomy" id="112090"/>
    <lineage>
        <taxon>Eukaryota</taxon>
        <taxon>Sar</taxon>
        <taxon>Stramenopiles</taxon>
        <taxon>Oomycota</taxon>
        <taxon>Saprolegniomycetes</taxon>
        <taxon>Saprolegniales</taxon>
        <taxon>Verrucalvaceae</taxon>
        <taxon>Aphanomyces</taxon>
    </lineage>
</organism>
<dbReference type="SUPFAM" id="SSF49562">
    <property type="entry name" value="C2 domain (Calcium/lipid-binding domain, CaLB)"/>
    <property type="match status" value="3"/>
</dbReference>
<feature type="compositionally biased region" description="Low complexity" evidence="6">
    <location>
        <begin position="114"/>
        <end position="130"/>
    </location>
</feature>
<dbReference type="SMART" id="SM00239">
    <property type="entry name" value="C2"/>
    <property type="match status" value="3"/>
</dbReference>
<comment type="caution">
    <text evidence="8">The sequence shown here is derived from an EMBL/GenBank/DDBJ whole genome shotgun (WGS) entry which is preliminary data.</text>
</comment>
<dbReference type="PANTHER" id="PTHR12546:SF33">
    <property type="entry name" value="SPERM VESICLE FUSION PROTEIN FER-1"/>
    <property type="match status" value="1"/>
</dbReference>
<feature type="domain" description="C2" evidence="7">
    <location>
        <begin position="137"/>
        <end position="265"/>
    </location>
</feature>
<keyword evidence="5" id="KW-0472">Membrane</keyword>
<dbReference type="Proteomes" id="UP000284702">
    <property type="component" value="Unassembled WGS sequence"/>
</dbReference>
<feature type="domain" description="C2" evidence="7">
    <location>
        <begin position="1"/>
        <end position="112"/>
    </location>
</feature>
<gene>
    <name evidence="8" type="ORF">B5M09_008262</name>
</gene>
<dbReference type="Gene3D" id="2.60.40.150">
    <property type="entry name" value="C2 domain"/>
    <property type="match status" value="3"/>
</dbReference>
<dbReference type="CDD" id="cd00030">
    <property type="entry name" value="C2"/>
    <property type="match status" value="2"/>
</dbReference>
<dbReference type="GO" id="GO:0016020">
    <property type="term" value="C:membrane"/>
    <property type="evidence" value="ECO:0007669"/>
    <property type="project" value="UniProtKB-SubCell"/>
</dbReference>
<keyword evidence="4" id="KW-1133">Transmembrane helix</keyword>
<dbReference type="InterPro" id="IPR037721">
    <property type="entry name" value="Ferlin"/>
</dbReference>
<dbReference type="AlphaFoldDB" id="A0A425CTG2"/>
<evidence type="ECO:0000259" key="7">
    <source>
        <dbReference type="PROSITE" id="PS50004"/>
    </source>
</evidence>
<feature type="region of interest" description="Disordered" evidence="6">
    <location>
        <begin position="108"/>
        <end position="147"/>
    </location>
</feature>
<keyword evidence="3" id="KW-0677">Repeat</keyword>
<dbReference type="VEuPathDB" id="FungiDB:H257_19512"/>
<proteinExistence type="predicted"/>
<dbReference type="InterPro" id="IPR035892">
    <property type="entry name" value="C2_domain_sf"/>
</dbReference>
<evidence type="ECO:0000256" key="2">
    <source>
        <dbReference type="ARBA" id="ARBA00022692"/>
    </source>
</evidence>
<feature type="region of interest" description="Disordered" evidence="6">
    <location>
        <begin position="334"/>
        <end position="361"/>
    </location>
</feature>
<dbReference type="InterPro" id="IPR000008">
    <property type="entry name" value="C2_dom"/>
</dbReference>
<protein>
    <recommendedName>
        <fullName evidence="7">C2 domain-containing protein</fullName>
    </recommendedName>
</protein>
<evidence type="ECO:0000256" key="3">
    <source>
        <dbReference type="ARBA" id="ARBA00022737"/>
    </source>
</evidence>
<name>A0A425CTG2_APHAT</name>
<keyword evidence="9" id="KW-1185">Reference proteome</keyword>
<evidence type="ECO:0000313" key="8">
    <source>
        <dbReference type="EMBL" id="RQM20310.1"/>
    </source>
</evidence>
<keyword evidence="2" id="KW-0812">Transmembrane</keyword>
<accession>A0A425CTG2</accession>
<reference evidence="8" key="1">
    <citation type="submission" date="2018-07" db="EMBL/GenBank/DDBJ databases">
        <title>Annotation of Aphanomyces astaci genome assembly.</title>
        <authorList>
            <person name="Studholme D.J."/>
        </authorList>
    </citation>
    <scope>NUCLEOTIDE SEQUENCE [LARGE SCALE GENOMIC DNA]</scope>
    <source>
        <strain evidence="8">Pc</strain>
    </source>
</reference>
<comment type="subcellular location">
    <subcellularLocation>
        <location evidence="1">Membrane</location>
        <topology evidence="1">Single-pass membrane protein</topology>
    </subcellularLocation>
</comment>
<dbReference type="PROSITE" id="PS50004">
    <property type="entry name" value="C2"/>
    <property type="match status" value="3"/>
</dbReference>
<evidence type="ECO:0000256" key="1">
    <source>
        <dbReference type="ARBA" id="ARBA00004167"/>
    </source>
</evidence>
<dbReference type="PANTHER" id="PTHR12546">
    <property type="entry name" value="FER-1-LIKE"/>
    <property type="match status" value="1"/>
</dbReference>
<evidence type="ECO:0000256" key="4">
    <source>
        <dbReference type="ARBA" id="ARBA00022989"/>
    </source>
</evidence>
<evidence type="ECO:0000256" key="5">
    <source>
        <dbReference type="ARBA" id="ARBA00023136"/>
    </source>
</evidence>